<sequence>MIKSIIAFILIGLVMACAPSDRNDAVTPAKPIDYTVGLTGKFPVTFYLDAGNAMNLPQGETTGEFEISKVDSVTIFIRTTVYFKETNWSVQYSGNYVLKPSATDPKQFTLIADTPTLSTYSQSITGTISLTGLEQQFINPYGIIIQFKGKRN</sequence>
<protein>
    <recommendedName>
        <fullName evidence="4">Lipocalin-like domain-containing protein</fullName>
    </recommendedName>
</protein>
<proteinExistence type="predicted"/>
<dbReference type="OrthoDB" id="9833113at2"/>
<evidence type="ECO:0000313" key="3">
    <source>
        <dbReference type="Proteomes" id="UP000232883"/>
    </source>
</evidence>
<evidence type="ECO:0000256" key="1">
    <source>
        <dbReference type="SAM" id="SignalP"/>
    </source>
</evidence>
<dbReference type="RefSeq" id="WP_100993621.1">
    <property type="nucleotide sequence ID" value="NZ_CP025096.1"/>
</dbReference>
<dbReference type="AlphaFoldDB" id="A0A2K8ZB06"/>
<evidence type="ECO:0008006" key="4">
    <source>
        <dbReference type="Google" id="ProtNLM"/>
    </source>
</evidence>
<accession>A0A2K8ZB06</accession>
<dbReference type="KEGG" id="spir:CWM47_37690"/>
<evidence type="ECO:0000313" key="2">
    <source>
        <dbReference type="EMBL" id="AUD07053.1"/>
    </source>
</evidence>
<dbReference type="EMBL" id="CP025096">
    <property type="protein sequence ID" value="AUD07053.1"/>
    <property type="molecule type" value="Genomic_DNA"/>
</dbReference>
<feature type="signal peptide" evidence="1">
    <location>
        <begin position="1"/>
        <end position="18"/>
    </location>
</feature>
<reference evidence="2 3" key="1">
    <citation type="submission" date="2017-11" db="EMBL/GenBank/DDBJ databases">
        <title>Taxonomic description and genome sequences of Spirosoma HA7 sp. nov., isolated from pollen microhabitat of Corylus avellana.</title>
        <authorList>
            <person name="Ambika Manirajan B."/>
            <person name="Suarez C."/>
            <person name="Ratering S."/>
            <person name="Geissler-Plaum R."/>
            <person name="Cardinale M."/>
            <person name="Sylvia S."/>
        </authorList>
    </citation>
    <scope>NUCLEOTIDE SEQUENCE [LARGE SCALE GENOMIC DNA]</scope>
    <source>
        <strain evidence="2 3">HA7</strain>
    </source>
</reference>
<feature type="chain" id="PRO_5014759151" description="Lipocalin-like domain-containing protein" evidence="1">
    <location>
        <begin position="19"/>
        <end position="152"/>
    </location>
</feature>
<gene>
    <name evidence="2" type="ORF">CWM47_37690</name>
</gene>
<keyword evidence="3" id="KW-1185">Reference proteome</keyword>
<name>A0A2K8ZB06_9BACT</name>
<dbReference type="Proteomes" id="UP000232883">
    <property type="component" value="Chromosome"/>
</dbReference>
<organism evidence="2 3">
    <name type="scientific">Spirosoma pollinicola</name>
    <dbReference type="NCBI Taxonomy" id="2057025"/>
    <lineage>
        <taxon>Bacteria</taxon>
        <taxon>Pseudomonadati</taxon>
        <taxon>Bacteroidota</taxon>
        <taxon>Cytophagia</taxon>
        <taxon>Cytophagales</taxon>
        <taxon>Cytophagaceae</taxon>
        <taxon>Spirosoma</taxon>
    </lineage>
</organism>
<keyword evidence="1" id="KW-0732">Signal</keyword>
<dbReference type="PROSITE" id="PS51257">
    <property type="entry name" value="PROKAR_LIPOPROTEIN"/>
    <property type="match status" value="1"/>
</dbReference>